<evidence type="ECO:0000313" key="6">
    <source>
        <dbReference type="Proteomes" id="UP000266118"/>
    </source>
</evidence>
<dbReference type="InterPro" id="IPR013249">
    <property type="entry name" value="RNA_pol_sigma70_r4_t2"/>
</dbReference>
<dbReference type="AlphaFoldDB" id="A0A386HNV3"/>
<keyword evidence="2" id="KW-0731">Sigma factor</keyword>
<dbReference type="InterPro" id="IPR014284">
    <property type="entry name" value="RNA_pol_sigma-70_dom"/>
</dbReference>
<dbReference type="GO" id="GO:0006352">
    <property type="term" value="P:DNA-templated transcription initiation"/>
    <property type="evidence" value="ECO:0007669"/>
    <property type="project" value="InterPro"/>
</dbReference>
<proteinExistence type="predicted"/>
<dbReference type="GO" id="GO:0003677">
    <property type="term" value="F:DNA binding"/>
    <property type="evidence" value="ECO:0007669"/>
    <property type="project" value="InterPro"/>
</dbReference>
<accession>A0A386HNV3</accession>
<dbReference type="Proteomes" id="UP000266118">
    <property type="component" value="Chromosome"/>
</dbReference>
<keyword evidence="1" id="KW-0805">Transcription regulation</keyword>
<reference evidence="5 6" key="1">
    <citation type="submission" date="2018-09" db="EMBL/GenBank/DDBJ databases">
        <title>Arachidicoccus sp. nov., a bacterium isolated from soil.</title>
        <authorList>
            <person name="Weon H.-Y."/>
            <person name="Kwon S.-W."/>
            <person name="Lee S.A."/>
        </authorList>
    </citation>
    <scope>NUCLEOTIDE SEQUENCE [LARGE SCALE GENOMIC DNA]</scope>
    <source>
        <strain evidence="5 6">KIS59-12</strain>
    </source>
</reference>
<dbReference type="NCBIfam" id="TIGR02937">
    <property type="entry name" value="sigma70-ECF"/>
    <property type="match status" value="1"/>
</dbReference>
<dbReference type="OrthoDB" id="9150024at2"/>
<dbReference type="InterPro" id="IPR039425">
    <property type="entry name" value="RNA_pol_sigma-70-like"/>
</dbReference>
<evidence type="ECO:0000256" key="2">
    <source>
        <dbReference type="ARBA" id="ARBA00023082"/>
    </source>
</evidence>
<dbReference type="SUPFAM" id="SSF88659">
    <property type="entry name" value="Sigma3 and sigma4 domains of RNA polymerase sigma factors"/>
    <property type="match status" value="1"/>
</dbReference>
<evidence type="ECO:0000256" key="3">
    <source>
        <dbReference type="ARBA" id="ARBA00023163"/>
    </source>
</evidence>
<dbReference type="InterPro" id="IPR013324">
    <property type="entry name" value="RNA_pol_sigma_r3/r4-like"/>
</dbReference>
<dbReference type="RefSeq" id="WP_119986570.1">
    <property type="nucleotide sequence ID" value="NZ_CP032489.1"/>
</dbReference>
<dbReference type="Gene3D" id="1.10.10.10">
    <property type="entry name" value="Winged helix-like DNA-binding domain superfamily/Winged helix DNA-binding domain"/>
    <property type="match status" value="1"/>
</dbReference>
<sequence>MVDADSYTQKIQDWYNSFRFLFVNIGLKLGYSKNELDDIINKFFLELLEKKIDTASIKNPKAYLSIAFRRKLTDNYRAQKRNHFIGLDDIIEEYYEPSVQEMLEQIEADKELIIRIRQAYEKLPKRCQKVIYLKFYEGLTTEGIVQKSGLNKRTVYNNLFEGIKMLRSELSINKAAEQLAILLSLLSLSFAKVLFKF</sequence>
<dbReference type="EMBL" id="CP032489">
    <property type="protein sequence ID" value="AYD47443.1"/>
    <property type="molecule type" value="Genomic_DNA"/>
</dbReference>
<dbReference type="KEGG" id="ark:D6B99_07385"/>
<evidence type="ECO:0000313" key="5">
    <source>
        <dbReference type="EMBL" id="AYD47443.1"/>
    </source>
</evidence>
<gene>
    <name evidence="5" type="ORF">D6B99_07385</name>
</gene>
<dbReference type="PANTHER" id="PTHR43133">
    <property type="entry name" value="RNA POLYMERASE ECF-TYPE SIGMA FACTO"/>
    <property type="match status" value="1"/>
</dbReference>
<dbReference type="GO" id="GO:0016987">
    <property type="term" value="F:sigma factor activity"/>
    <property type="evidence" value="ECO:0007669"/>
    <property type="project" value="UniProtKB-KW"/>
</dbReference>
<feature type="domain" description="RNA polymerase sigma factor 70 region 4 type 2" evidence="4">
    <location>
        <begin position="115"/>
        <end position="166"/>
    </location>
</feature>
<protein>
    <submittedName>
        <fullName evidence="5">Sigma-70 family RNA polymerase sigma factor</fullName>
    </submittedName>
</protein>
<dbReference type="PANTHER" id="PTHR43133:SF46">
    <property type="entry name" value="RNA POLYMERASE SIGMA-70 FACTOR ECF SUBFAMILY"/>
    <property type="match status" value="1"/>
</dbReference>
<dbReference type="InterPro" id="IPR036388">
    <property type="entry name" value="WH-like_DNA-bd_sf"/>
</dbReference>
<evidence type="ECO:0000256" key="1">
    <source>
        <dbReference type="ARBA" id="ARBA00023015"/>
    </source>
</evidence>
<dbReference type="Pfam" id="PF08281">
    <property type="entry name" value="Sigma70_r4_2"/>
    <property type="match status" value="1"/>
</dbReference>
<organism evidence="5 6">
    <name type="scientific">Arachidicoccus soli</name>
    <dbReference type="NCBI Taxonomy" id="2341117"/>
    <lineage>
        <taxon>Bacteria</taxon>
        <taxon>Pseudomonadati</taxon>
        <taxon>Bacteroidota</taxon>
        <taxon>Chitinophagia</taxon>
        <taxon>Chitinophagales</taxon>
        <taxon>Chitinophagaceae</taxon>
        <taxon>Arachidicoccus</taxon>
    </lineage>
</organism>
<keyword evidence="6" id="KW-1185">Reference proteome</keyword>
<evidence type="ECO:0000259" key="4">
    <source>
        <dbReference type="Pfam" id="PF08281"/>
    </source>
</evidence>
<name>A0A386HNV3_9BACT</name>
<keyword evidence="3" id="KW-0804">Transcription</keyword>